<comment type="caution">
    <text evidence="1">The sequence shown here is derived from an EMBL/GenBank/DDBJ whole genome shotgun (WGS) entry which is preliminary data.</text>
</comment>
<reference evidence="1 2" key="1">
    <citation type="journal article" date="2019" name="Plant Biotechnol. J.">
        <title>The red bayberry genome and genetic basis of sex determination.</title>
        <authorList>
            <person name="Jia H.M."/>
            <person name="Jia H.J."/>
            <person name="Cai Q.L."/>
            <person name="Wang Y."/>
            <person name="Zhao H.B."/>
            <person name="Yang W.F."/>
            <person name="Wang G.Y."/>
            <person name="Li Y.H."/>
            <person name="Zhan D.L."/>
            <person name="Shen Y.T."/>
            <person name="Niu Q.F."/>
            <person name="Chang L."/>
            <person name="Qiu J."/>
            <person name="Zhao L."/>
            <person name="Xie H.B."/>
            <person name="Fu W.Y."/>
            <person name="Jin J."/>
            <person name="Li X.W."/>
            <person name="Jiao Y."/>
            <person name="Zhou C.C."/>
            <person name="Tu T."/>
            <person name="Chai C.Y."/>
            <person name="Gao J.L."/>
            <person name="Fan L.J."/>
            <person name="van de Weg E."/>
            <person name="Wang J.Y."/>
            <person name="Gao Z.S."/>
        </authorList>
    </citation>
    <scope>NUCLEOTIDE SEQUENCE [LARGE SCALE GENOMIC DNA]</scope>
    <source>
        <tissue evidence="1">Leaves</tissue>
    </source>
</reference>
<evidence type="ECO:0000313" key="2">
    <source>
        <dbReference type="Proteomes" id="UP000516437"/>
    </source>
</evidence>
<dbReference type="SUPFAM" id="SSF51197">
    <property type="entry name" value="Clavaminate synthase-like"/>
    <property type="match status" value="1"/>
</dbReference>
<proteinExistence type="predicted"/>
<dbReference type="Gene3D" id="2.60.120.330">
    <property type="entry name" value="B-lactam Antibiotic, Isopenicillin N Synthase, Chain"/>
    <property type="match status" value="1"/>
</dbReference>
<dbReference type="OrthoDB" id="438224at2759"/>
<organism evidence="1 2">
    <name type="scientific">Morella rubra</name>
    <name type="common">Chinese bayberry</name>
    <dbReference type="NCBI Taxonomy" id="262757"/>
    <lineage>
        <taxon>Eukaryota</taxon>
        <taxon>Viridiplantae</taxon>
        <taxon>Streptophyta</taxon>
        <taxon>Embryophyta</taxon>
        <taxon>Tracheophyta</taxon>
        <taxon>Spermatophyta</taxon>
        <taxon>Magnoliopsida</taxon>
        <taxon>eudicotyledons</taxon>
        <taxon>Gunneridae</taxon>
        <taxon>Pentapetalae</taxon>
        <taxon>rosids</taxon>
        <taxon>fabids</taxon>
        <taxon>Fagales</taxon>
        <taxon>Myricaceae</taxon>
        <taxon>Morella</taxon>
    </lineage>
</organism>
<protein>
    <recommendedName>
        <fullName evidence="3">Isopenicillin N synthase-like Fe(2+) 2OG dioxygenase domain-containing protein</fullName>
    </recommendedName>
</protein>
<dbReference type="EMBL" id="RXIC02000026">
    <property type="protein sequence ID" value="KAB1201778.1"/>
    <property type="molecule type" value="Genomic_DNA"/>
</dbReference>
<sequence>MEEPEVFELYEVHYSDLLLLCSTISSSSSLEEAERLKLISRGVMEALGPEGPGLLSITGVPEASTLQRHLLPLARRLALLNPDDRKRILKEHNLGSDVPLKDPDRSVSAFAMQLGYAQGLESVLSKPSQTVDSVSNSEQDHLEVEKIKEIQDKQFRNLSDAFRKLGFFMMDLGLRIAQICDRAIGGQELEQSLLESCAAKGRLIHYHSTLDNIILKEAGRSKTTAKRQANGARDDKNFVRYRQGLSEGPNLDINGNGVGSNGFHSNLWQQWHYDYGIFTVLTAPVFLAPTFPQATEPKDLFSVTSDEEYPSPSGHTYLQIFNPNKNNVCMVKASSESFIIQVGESADIISKGKLRSTLHSVSRPSQFGGLSRETFVVFLQPAWNKTFSISDYPTKHRLSCDKCLRVSNGETNLAEQDRSKLTEEIQKIIPPLSSRLKDGITFAEFSRETTRRYYGGSGLQSNR</sequence>
<dbReference type="AlphaFoldDB" id="A0A6A1UPM6"/>
<keyword evidence="2" id="KW-1185">Reference proteome</keyword>
<dbReference type="Proteomes" id="UP000516437">
    <property type="component" value="Chromosome 8"/>
</dbReference>
<dbReference type="InterPro" id="IPR027443">
    <property type="entry name" value="IPNS-like_sf"/>
</dbReference>
<gene>
    <name evidence="1" type="ORF">CJ030_MR8G022619</name>
</gene>
<dbReference type="PANTHER" id="PTHR48253:SF2">
    <property type="entry name" value="ISOPENICILLIN N SYNTHASE-LIKE FE(2+) 2OG DIOXYGENASE DOMAIN-CONTAINING PROTEIN"/>
    <property type="match status" value="1"/>
</dbReference>
<accession>A0A6A1UPM6</accession>
<dbReference type="PANTHER" id="PTHR48253">
    <property type="match status" value="1"/>
</dbReference>
<name>A0A6A1UPM6_9ROSI</name>
<evidence type="ECO:0008006" key="3">
    <source>
        <dbReference type="Google" id="ProtNLM"/>
    </source>
</evidence>
<evidence type="ECO:0000313" key="1">
    <source>
        <dbReference type="EMBL" id="KAB1201778.1"/>
    </source>
</evidence>